<proteinExistence type="predicted"/>
<dbReference type="InterPro" id="IPR025877">
    <property type="entry name" value="MobA-like_NTP_Trfase"/>
</dbReference>
<evidence type="ECO:0000313" key="9">
    <source>
        <dbReference type="EMBL" id="UJF32426.1"/>
    </source>
</evidence>
<evidence type="ECO:0000313" key="10">
    <source>
        <dbReference type="Proteomes" id="UP001649230"/>
    </source>
</evidence>
<keyword evidence="1" id="KW-0963">Cytoplasm</keyword>
<keyword evidence="3" id="KW-0479">Metal-binding</keyword>
<evidence type="ECO:0000259" key="8">
    <source>
        <dbReference type="Pfam" id="PF12804"/>
    </source>
</evidence>
<keyword evidence="4" id="KW-0547">Nucleotide-binding</keyword>
<dbReference type="Proteomes" id="UP001649230">
    <property type="component" value="Chromosome"/>
</dbReference>
<keyword evidence="9" id="KW-0548">Nucleotidyltransferase</keyword>
<evidence type="ECO:0000256" key="7">
    <source>
        <dbReference type="ARBA" id="ARBA00023150"/>
    </source>
</evidence>
<reference evidence="9 10" key="1">
    <citation type="journal article" date="2024" name="Int. J. Syst. Evol. Microbiol.">
        <title>Paenibacillus hexagrammi sp. nov., a novel bacterium isolated from the gut content of Hexagrammos agrammus.</title>
        <authorList>
            <person name="Jung H.K."/>
            <person name="Kim D.G."/>
            <person name="Zin H."/>
            <person name="Park J."/>
            <person name="Jung H."/>
            <person name="Kim Y.O."/>
            <person name="Kong H.J."/>
            <person name="Kim J.W."/>
            <person name="Kim Y.S."/>
        </authorList>
    </citation>
    <scope>NUCLEOTIDE SEQUENCE [LARGE SCALE GENOMIC DNA]</scope>
    <source>
        <strain evidence="9 10">YPD9-1</strain>
    </source>
</reference>
<accession>A0ABY3SEV2</accession>
<evidence type="ECO:0000256" key="6">
    <source>
        <dbReference type="ARBA" id="ARBA00023134"/>
    </source>
</evidence>
<evidence type="ECO:0000256" key="4">
    <source>
        <dbReference type="ARBA" id="ARBA00022741"/>
    </source>
</evidence>
<evidence type="ECO:0000256" key="1">
    <source>
        <dbReference type="ARBA" id="ARBA00022490"/>
    </source>
</evidence>
<keyword evidence="10" id="KW-1185">Reference proteome</keyword>
<evidence type="ECO:0000256" key="5">
    <source>
        <dbReference type="ARBA" id="ARBA00022842"/>
    </source>
</evidence>
<dbReference type="PANTHER" id="PTHR19136:SF81">
    <property type="entry name" value="MOLYBDENUM COFACTOR GUANYLYLTRANSFERASE"/>
    <property type="match status" value="1"/>
</dbReference>
<name>A0ABY3SEV2_9BACL</name>
<dbReference type="GO" id="GO:0016779">
    <property type="term" value="F:nucleotidyltransferase activity"/>
    <property type="evidence" value="ECO:0007669"/>
    <property type="project" value="UniProtKB-KW"/>
</dbReference>
<keyword evidence="6" id="KW-0342">GTP-binding</keyword>
<gene>
    <name evidence="9" type="ORF">L0M14_22435</name>
</gene>
<keyword evidence="7" id="KW-0501">Molybdenum cofactor biosynthesis</keyword>
<evidence type="ECO:0000256" key="2">
    <source>
        <dbReference type="ARBA" id="ARBA00022679"/>
    </source>
</evidence>
<protein>
    <submittedName>
        <fullName evidence="9">Molybdenum cofactor guanylyltransferase</fullName>
    </submittedName>
</protein>
<sequence length="206" mass="22924">MKHADRCHPSRWEEPQDGGRLKALLPYKGSTILHIQLAEMRKICGTVFIVTNNRDMIEPEISSFQGLDIRIISDVYLQAGPLAGIHAACKAASGEQLWVVGCDMPHLSADAAIAMKSRLASADFEAVIPVIGGRIHPLHGIYSRKVGDTAEQLLIQEQYRVMELLQRCRWLAADDAFFAEHGIALQFASNLNTPEEYHASMMRNET</sequence>
<feature type="domain" description="MobA-like NTP transferase" evidence="8">
    <location>
        <begin position="19"/>
        <end position="165"/>
    </location>
</feature>
<dbReference type="Pfam" id="PF12804">
    <property type="entry name" value="NTP_transf_3"/>
    <property type="match status" value="1"/>
</dbReference>
<keyword evidence="2" id="KW-0808">Transferase</keyword>
<dbReference type="RefSeq" id="WP_235118770.1">
    <property type="nucleotide sequence ID" value="NZ_CP090978.1"/>
</dbReference>
<keyword evidence="5" id="KW-0460">Magnesium</keyword>
<dbReference type="PANTHER" id="PTHR19136">
    <property type="entry name" value="MOLYBDENUM COFACTOR GUANYLYLTRANSFERASE"/>
    <property type="match status" value="1"/>
</dbReference>
<dbReference type="InterPro" id="IPR029044">
    <property type="entry name" value="Nucleotide-diphossugar_trans"/>
</dbReference>
<dbReference type="InterPro" id="IPR013482">
    <property type="entry name" value="Molybde_CF_guanTrfase"/>
</dbReference>
<dbReference type="Gene3D" id="3.90.550.10">
    <property type="entry name" value="Spore Coat Polysaccharide Biosynthesis Protein SpsA, Chain A"/>
    <property type="match status" value="1"/>
</dbReference>
<dbReference type="SUPFAM" id="SSF53448">
    <property type="entry name" value="Nucleotide-diphospho-sugar transferases"/>
    <property type="match status" value="1"/>
</dbReference>
<organism evidence="9 10">
    <name type="scientific">Paenibacillus hexagrammi</name>
    <dbReference type="NCBI Taxonomy" id="2908839"/>
    <lineage>
        <taxon>Bacteria</taxon>
        <taxon>Bacillati</taxon>
        <taxon>Bacillota</taxon>
        <taxon>Bacilli</taxon>
        <taxon>Bacillales</taxon>
        <taxon>Paenibacillaceae</taxon>
        <taxon>Paenibacillus</taxon>
    </lineage>
</organism>
<dbReference type="EMBL" id="CP090978">
    <property type="protein sequence ID" value="UJF32426.1"/>
    <property type="molecule type" value="Genomic_DNA"/>
</dbReference>
<evidence type="ECO:0000256" key="3">
    <source>
        <dbReference type="ARBA" id="ARBA00022723"/>
    </source>
</evidence>
<dbReference type="CDD" id="cd02503">
    <property type="entry name" value="MobA"/>
    <property type="match status" value="1"/>
</dbReference>